<organism evidence="1 2">
    <name type="scientific">Streptomyces narbonensis</name>
    <dbReference type="NCBI Taxonomy" id="67333"/>
    <lineage>
        <taxon>Bacteria</taxon>
        <taxon>Bacillati</taxon>
        <taxon>Actinomycetota</taxon>
        <taxon>Actinomycetes</taxon>
        <taxon>Kitasatosporales</taxon>
        <taxon>Streptomycetaceae</taxon>
        <taxon>Streptomyces</taxon>
    </lineage>
</organism>
<gene>
    <name evidence="1" type="ORF">AB0A88_22900</name>
</gene>
<keyword evidence="2" id="KW-1185">Reference proteome</keyword>
<proteinExistence type="predicted"/>
<protein>
    <submittedName>
        <fullName evidence="1">Uncharacterized protein</fullName>
    </submittedName>
</protein>
<evidence type="ECO:0000313" key="2">
    <source>
        <dbReference type="Proteomes" id="UP001551329"/>
    </source>
</evidence>
<dbReference type="RefSeq" id="WP_358476279.1">
    <property type="nucleotide sequence ID" value="NZ_JBEZAE010000015.1"/>
</dbReference>
<dbReference type="EMBL" id="JBEZAE010000015">
    <property type="protein sequence ID" value="MEU7072976.1"/>
    <property type="molecule type" value="Genomic_DNA"/>
</dbReference>
<sequence>MPAQGSRRLLEQPTLRTLTIPLNATSPHARLVLADTATGVALWLSEPDTRSIRDQLVHTAALARHHLQELGEFLHSCPVPDYEPRPGQDQATWLAHFVGASRRPPFTELDLRLNRGRADARSGGPQGLLRSLAPAGSPLLLAALNIPVLRAGEDPVRHPTAAEAYLGDVHRLADQLLRRRPAA</sequence>
<reference evidence="1 2" key="1">
    <citation type="submission" date="2024-06" db="EMBL/GenBank/DDBJ databases">
        <title>The Natural Products Discovery Center: Release of the First 8490 Sequenced Strains for Exploring Actinobacteria Biosynthetic Diversity.</title>
        <authorList>
            <person name="Kalkreuter E."/>
            <person name="Kautsar S.A."/>
            <person name="Yang D."/>
            <person name="Bader C.D."/>
            <person name="Teijaro C.N."/>
            <person name="Fluegel L."/>
            <person name="Davis C.M."/>
            <person name="Simpson J.R."/>
            <person name="Lauterbach L."/>
            <person name="Steele A.D."/>
            <person name="Gui C."/>
            <person name="Meng S."/>
            <person name="Li G."/>
            <person name="Viehrig K."/>
            <person name="Ye F."/>
            <person name="Su P."/>
            <person name="Kiefer A.F."/>
            <person name="Nichols A."/>
            <person name="Cepeda A.J."/>
            <person name="Yan W."/>
            <person name="Fan B."/>
            <person name="Jiang Y."/>
            <person name="Adhikari A."/>
            <person name="Zheng C.-J."/>
            <person name="Schuster L."/>
            <person name="Cowan T.M."/>
            <person name="Smanski M.J."/>
            <person name="Chevrette M.G."/>
            <person name="De Carvalho L.P.S."/>
            <person name="Shen B."/>
        </authorList>
    </citation>
    <scope>NUCLEOTIDE SEQUENCE [LARGE SCALE GENOMIC DNA]</scope>
    <source>
        <strain evidence="1 2">NPDC045974</strain>
    </source>
</reference>
<comment type="caution">
    <text evidence="1">The sequence shown here is derived from an EMBL/GenBank/DDBJ whole genome shotgun (WGS) entry which is preliminary data.</text>
</comment>
<dbReference type="Proteomes" id="UP001551329">
    <property type="component" value="Unassembled WGS sequence"/>
</dbReference>
<accession>A0ABV3CDW6</accession>
<name>A0ABV3CDW6_9ACTN</name>
<evidence type="ECO:0000313" key="1">
    <source>
        <dbReference type="EMBL" id="MEU7072976.1"/>
    </source>
</evidence>